<reference evidence="14 15" key="1">
    <citation type="journal article" date="2013" name="Genome Announc.">
        <title>Draft Genome Sequence of the Cellulolytic, Mesophilic, Anaerobic Bacterium Clostridium termitidis Strain CT1112 (DSM 5398).</title>
        <authorList>
            <person name="Lal S."/>
            <person name="Ramachandran U."/>
            <person name="Zhang X."/>
            <person name="Munir R."/>
            <person name="Sparling R."/>
            <person name="Levin D.B."/>
        </authorList>
    </citation>
    <scope>NUCLEOTIDE SEQUENCE [LARGE SCALE GENOMIC DNA]</scope>
    <source>
        <strain evidence="14 15">CT1112</strain>
    </source>
</reference>
<dbReference type="Pfam" id="PF17853">
    <property type="entry name" value="GGDEF_2"/>
    <property type="match status" value="1"/>
</dbReference>
<evidence type="ECO:0000256" key="4">
    <source>
        <dbReference type="ARBA" id="ARBA00022553"/>
    </source>
</evidence>
<evidence type="ECO:0000256" key="6">
    <source>
        <dbReference type="ARBA" id="ARBA00023015"/>
    </source>
</evidence>
<keyword evidence="5" id="KW-0902">Two-component regulatory system</keyword>
<evidence type="ECO:0000313" key="15">
    <source>
        <dbReference type="Proteomes" id="UP000014155"/>
    </source>
</evidence>
<evidence type="ECO:0000256" key="2">
    <source>
        <dbReference type="ARBA" id="ARBA00018672"/>
    </source>
</evidence>
<evidence type="ECO:0000256" key="5">
    <source>
        <dbReference type="ARBA" id="ARBA00023012"/>
    </source>
</evidence>
<dbReference type="GO" id="GO:0000160">
    <property type="term" value="P:phosphorelay signal transduction system"/>
    <property type="evidence" value="ECO:0007669"/>
    <property type="project" value="UniProtKB-KW"/>
</dbReference>
<keyword evidence="15" id="KW-1185">Reference proteome</keyword>
<dbReference type="RefSeq" id="WP_004628002.1">
    <property type="nucleotide sequence ID" value="NZ_AORV01000049.1"/>
</dbReference>
<dbReference type="InterPro" id="IPR009057">
    <property type="entry name" value="Homeodomain-like_sf"/>
</dbReference>
<accession>S0FGN8</accession>
<dbReference type="STRING" id="1195236.CTER_3546"/>
<feature type="domain" description="GGDEF" evidence="13">
    <location>
        <begin position="180"/>
        <end position="309"/>
    </location>
</feature>
<dbReference type="PROSITE" id="PS50887">
    <property type="entry name" value="GGDEF"/>
    <property type="match status" value="1"/>
</dbReference>
<evidence type="ECO:0000313" key="14">
    <source>
        <dbReference type="EMBL" id="EMS70715.1"/>
    </source>
</evidence>
<evidence type="ECO:0000256" key="8">
    <source>
        <dbReference type="ARBA" id="ARBA00023163"/>
    </source>
</evidence>
<dbReference type="SUPFAM" id="SSF46689">
    <property type="entry name" value="Homeodomain-like"/>
    <property type="match status" value="2"/>
</dbReference>
<dbReference type="eggNOG" id="COG4753">
    <property type="taxonomic scope" value="Bacteria"/>
</dbReference>
<dbReference type="eggNOG" id="COG2207">
    <property type="taxonomic scope" value="Bacteria"/>
</dbReference>
<feature type="domain" description="Response regulatory" evidence="12">
    <location>
        <begin position="3"/>
        <end position="120"/>
    </location>
</feature>
<dbReference type="SUPFAM" id="SSF52172">
    <property type="entry name" value="CheY-like"/>
    <property type="match status" value="1"/>
</dbReference>
<protein>
    <recommendedName>
        <fullName evidence="2">Stage 0 sporulation protein A homolog</fullName>
    </recommendedName>
</protein>
<dbReference type="InterPro" id="IPR018060">
    <property type="entry name" value="HTH_AraC"/>
</dbReference>
<feature type="domain" description="HTH araC/xylS-type" evidence="11">
    <location>
        <begin position="436"/>
        <end position="534"/>
    </location>
</feature>
<evidence type="ECO:0000259" key="11">
    <source>
        <dbReference type="PROSITE" id="PS01124"/>
    </source>
</evidence>
<gene>
    <name evidence="14" type="ORF">CTER_3546</name>
</gene>
<evidence type="ECO:0000256" key="10">
    <source>
        <dbReference type="PROSITE-ProRule" id="PRU00169"/>
    </source>
</evidence>
<keyword evidence="8" id="KW-0804">Transcription</keyword>
<dbReference type="PANTHER" id="PTHR42713">
    <property type="entry name" value="HISTIDINE KINASE-RELATED"/>
    <property type="match status" value="1"/>
</dbReference>
<organism evidence="14 15">
    <name type="scientific">Ruminiclostridium cellobioparum subsp. termitidis CT1112</name>
    <dbReference type="NCBI Taxonomy" id="1195236"/>
    <lineage>
        <taxon>Bacteria</taxon>
        <taxon>Bacillati</taxon>
        <taxon>Bacillota</taxon>
        <taxon>Clostridia</taxon>
        <taxon>Eubacteriales</taxon>
        <taxon>Oscillospiraceae</taxon>
        <taxon>Ruminiclostridium</taxon>
    </lineage>
</organism>
<sequence length="536" mass="60731">MLKLILADDETVIRKGIRTSIDWKQHDVEIVAEASNGKDALDKVLDLKPEIVITDIRMPVMDGLVLSGNIKKMLPDTRVIILSGYEDFSYAREALSLGVTEYLLKPVGAEELISLITKIRGEIINEQLKKERSVHNNIILNENLPHIKSNFITKLLKSEYPSDNNVLEQAGILNYDLSGPQYLVFVVDIDDFLILTDNLSDADKELMKFSVMNIAEELLLASAAGLVCYSEFEHLIGIISSENISESMVKNVCTGIQRSMDKYLKLSISIGIGNVYKNIKDISKSYSEAVTALKNKIFSGKSSINLYNPGKFERKAASQVPYPYNEEKDIINYLKALNTEGIGQTLSNIFSRFAHSGTAPESIKNICSRLIVTTVNCVEETGINIENSLGNNFNPFKEIDKLDTLDNLHMWLLDFFNKMLGLIQQNKTMKYKSIIKFVLQYVEENYQKDISLSEMASIVYVTPNYLSRIFKEEMNINFIDWLNQLRVEKAKALLLEAGSKTYEVADKVGYGDYKYFSYIFKKITGCTPKEYKETKI</sequence>
<keyword evidence="3" id="KW-0963">Cytoplasm</keyword>
<dbReference type="PATRIC" id="fig|1195236.3.peg.3768"/>
<dbReference type="PROSITE" id="PS50110">
    <property type="entry name" value="RESPONSE_REGULATORY"/>
    <property type="match status" value="1"/>
</dbReference>
<dbReference type="SMART" id="SM00448">
    <property type="entry name" value="REC"/>
    <property type="match status" value="1"/>
</dbReference>
<dbReference type="PROSITE" id="PS01124">
    <property type="entry name" value="HTH_ARAC_FAMILY_2"/>
    <property type="match status" value="1"/>
</dbReference>
<keyword evidence="6" id="KW-0805">Transcription regulation</keyword>
<evidence type="ECO:0000259" key="12">
    <source>
        <dbReference type="PROSITE" id="PS50110"/>
    </source>
</evidence>
<dbReference type="Pfam" id="PF00072">
    <property type="entry name" value="Response_reg"/>
    <property type="match status" value="1"/>
</dbReference>
<keyword evidence="7" id="KW-0238">DNA-binding</keyword>
<dbReference type="GO" id="GO:0043565">
    <property type="term" value="F:sequence-specific DNA binding"/>
    <property type="evidence" value="ECO:0007669"/>
    <property type="project" value="InterPro"/>
</dbReference>
<dbReference type="Proteomes" id="UP000014155">
    <property type="component" value="Unassembled WGS sequence"/>
</dbReference>
<dbReference type="Gene3D" id="1.10.10.60">
    <property type="entry name" value="Homeodomain-like"/>
    <property type="match status" value="2"/>
</dbReference>
<evidence type="ECO:0000259" key="13">
    <source>
        <dbReference type="PROSITE" id="PS50887"/>
    </source>
</evidence>
<dbReference type="InterPro" id="IPR001789">
    <property type="entry name" value="Sig_transdc_resp-reg_receiver"/>
</dbReference>
<dbReference type="AlphaFoldDB" id="S0FGN8"/>
<feature type="modified residue" description="4-aspartylphosphate" evidence="10">
    <location>
        <position position="55"/>
    </location>
</feature>
<dbReference type="CDD" id="cd17536">
    <property type="entry name" value="REC_YesN-like"/>
    <property type="match status" value="1"/>
</dbReference>
<dbReference type="SMART" id="SM00342">
    <property type="entry name" value="HTH_ARAC"/>
    <property type="match status" value="1"/>
</dbReference>
<dbReference type="GO" id="GO:0005737">
    <property type="term" value="C:cytoplasm"/>
    <property type="evidence" value="ECO:0007669"/>
    <property type="project" value="UniProtKB-SubCell"/>
</dbReference>
<proteinExistence type="predicted"/>
<evidence type="ECO:0000256" key="3">
    <source>
        <dbReference type="ARBA" id="ARBA00022490"/>
    </source>
</evidence>
<dbReference type="PANTHER" id="PTHR42713:SF3">
    <property type="entry name" value="TRANSCRIPTIONAL REGULATORY PROTEIN HPTR"/>
    <property type="match status" value="1"/>
</dbReference>
<comment type="subcellular location">
    <subcellularLocation>
        <location evidence="1">Cytoplasm</location>
    </subcellularLocation>
</comment>
<evidence type="ECO:0000256" key="1">
    <source>
        <dbReference type="ARBA" id="ARBA00004496"/>
    </source>
</evidence>
<dbReference type="InterPro" id="IPR041522">
    <property type="entry name" value="CdaR_GGDEF"/>
</dbReference>
<keyword evidence="4 10" id="KW-0597">Phosphoprotein</keyword>
<dbReference type="InterPro" id="IPR051552">
    <property type="entry name" value="HptR"/>
</dbReference>
<comment type="function">
    <text evidence="9">May play the central regulatory role in sporulation. It may be an element of the effector pathway responsible for the activation of sporulation genes in response to nutritional stress. Spo0A may act in concert with spo0H (a sigma factor) to control the expression of some genes that are critical to the sporulation process.</text>
</comment>
<dbReference type="Gene3D" id="3.40.50.2300">
    <property type="match status" value="1"/>
</dbReference>
<dbReference type="GO" id="GO:0003700">
    <property type="term" value="F:DNA-binding transcription factor activity"/>
    <property type="evidence" value="ECO:0007669"/>
    <property type="project" value="InterPro"/>
</dbReference>
<dbReference type="InterPro" id="IPR000160">
    <property type="entry name" value="GGDEF_dom"/>
</dbReference>
<comment type="caution">
    <text evidence="14">The sequence shown here is derived from an EMBL/GenBank/DDBJ whole genome shotgun (WGS) entry which is preliminary data.</text>
</comment>
<evidence type="ECO:0000256" key="7">
    <source>
        <dbReference type="ARBA" id="ARBA00023125"/>
    </source>
</evidence>
<name>S0FGN8_RUMCE</name>
<dbReference type="Pfam" id="PF12833">
    <property type="entry name" value="HTH_18"/>
    <property type="match status" value="1"/>
</dbReference>
<dbReference type="InterPro" id="IPR011006">
    <property type="entry name" value="CheY-like_superfamily"/>
</dbReference>
<dbReference type="EMBL" id="AORV01000049">
    <property type="protein sequence ID" value="EMS70715.1"/>
    <property type="molecule type" value="Genomic_DNA"/>
</dbReference>
<evidence type="ECO:0000256" key="9">
    <source>
        <dbReference type="ARBA" id="ARBA00024867"/>
    </source>
</evidence>